<evidence type="ECO:0000256" key="2">
    <source>
        <dbReference type="ARBA" id="ARBA00022679"/>
    </source>
</evidence>
<dbReference type="Gene3D" id="3.40.50.300">
    <property type="entry name" value="P-loop containing nucleotide triphosphate hydrolases"/>
    <property type="match status" value="1"/>
</dbReference>
<dbReference type="NCBIfam" id="TIGR03707">
    <property type="entry name" value="PPK2_P_aer"/>
    <property type="match status" value="1"/>
</dbReference>
<dbReference type="InterPro" id="IPR016898">
    <property type="entry name" value="Polyphosphate_phosphotransfera"/>
</dbReference>
<dbReference type="InterPro" id="IPR022488">
    <property type="entry name" value="PPK2-related"/>
</dbReference>
<evidence type="ECO:0000256" key="4">
    <source>
        <dbReference type="ARBA" id="ARBA00023310"/>
    </source>
</evidence>
<comment type="subunit">
    <text evidence="6">Homotetramer.</text>
</comment>
<dbReference type="GO" id="GO:0006754">
    <property type="term" value="P:ATP biosynthetic process"/>
    <property type="evidence" value="ECO:0007669"/>
    <property type="project" value="UniProtKB-KW"/>
</dbReference>
<dbReference type="PANTHER" id="PTHR34383">
    <property type="entry name" value="POLYPHOSPHATE:AMP PHOSPHOTRANSFERASE-RELATED"/>
    <property type="match status" value="1"/>
</dbReference>
<dbReference type="InterPro" id="IPR027417">
    <property type="entry name" value="P-loop_NTPase"/>
</dbReference>
<comment type="caution">
    <text evidence="8">The sequence shown here is derived from an EMBL/GenBank/DDBJ whole genome shotgun (WGS) entry which is preliminary data.</text>
</comment>
<keyword evidence="2 6" id="KW-0808">Transferase</keyword>
<dbReference type="EC" id="2.7.4.-" evidence="6"/>
<evidence type="ECO:0000256" key="3">
    <source>
        <dbReference type="ARBA" id="ARBA00022777"/>
    </source>
</evidence>
<reference evidence="8 9" key="1">
    <citation type="submission" date="2018-10" db="EMBL/GenBank/DDBJ databases">
        <title>Xanthobacter tagetidis genome sequencing and assembly.</title>
        <authorList>
            <person name="Maclea K.S."/>
            <person name="Goen A.E."/>
            <person name="Fatima S.A."/>
        </authorList>
    </citation>
    <scope>NUCLEOTIDE SEQUENCE [LARGE SCALE GENOMIC DNA]</scope>
    <source>
        <strain evidence="8 9">ATCC 700314</strain>
    </source>
</reference>
<feature type="domain" description="Polyphosphate kinase-2-related" evidence="7">
    <location>
        <begin position="7"/>
        <end position="233"/>
    </location>
</feature>
<dbReference type="RefSeq" id="WP_121622563.1">
    <property type="nucleotide sequence ID" value="NZ_JACIIW010000002.1"/>
</dbReference>
<dbReference type="Proteomes" id="UP000269692">
    <property type="component" value="Unassembled WGS sequence"/>
</dbReference>
<evidence type="ECO:0000256" key="5">
    <source>
        <dbReference type="ARBA" id="ARBA00024500"/>
    </source>
</evidence>
<comment type="catalytic activity">
    <reaction evidence="5">
        <text>[phosphate](n) + ATP = [phosphate](n+1) + ADP</text>
        <dbReference type="Rhea" id="RHEA:19573"/>
        <dbReference type="Rhea" id="RHEA-COMP:9859"/>
        <dbReference type="Rhea" id="RHEA-COMP:14280"/>
        <dbReference type="ChEBI" id="CHEBI:16838"/>
        <dbReference type="ChEBI" id="CHEBI:30616"/>
        <dbReference type="ChEBI" id="CHEBI:456216"/>
    </reaction>
    <physiologicalReaction direction="right-to-left" evidence="5">
        <dbReference type="Rhea" id="RHEA:19575"/>
    </physiologicalReaction>
</comment>
<dbReference type="OrthoDB" id="9775224at2"/>
<dbReference type="AlphaFoldDB" id="A0A3L7AI43"/>
<name>A0A3L7AI43_9HYPH</name>
<comment type="similarity">
    <text evidence="1 6">Belongs to the polyphosphate kinase 2 (PPK2) family. Class I subfamily.</text>
</comment>
<comment type="function">
    <text evidence="6">Uses inorganic polyphosphate (polyP) as a donor to convert GDP to GTP or ADP to ATP.</text>
</comment>
<keyword evidence="4" id="KW-0066">ATP synthesis</keyword>
<keyword evidence="3 6" id="KW-0418">Kinase</keyword>
<dbReference type="EMBL" id="RCTF01000004">
    <property type="protein sequence ID" value="RLP80059.1"/>
    <property type="molecule type" value="Genomic_DNA"/>
</dbReference>
<evidence type="ECO:0000313" key="9">
    <source>
        <dbReference type="Proteomes" id="UP000269692"/>
    </source>
</evidence>
<dbReference type="SUPFAM" id="SSF52540">
    <property type="entry name" value="P-loop containing nucleoside triphosphate hydrolases"/>
    <property type="match status" value="1"/>
</dbReference>
<evidence type="ECO:0000259" key="7">
    <source>
        <dbReference type="Pfam" id="PF03976"/>
    </source>
</evidence>
<organism evidence="8 9">
    <name type="scientific">Xanthobacter tagetidis</name>
    <dbReference type="NCBI Taxonomy" id="60216"/>
    <lineage>
        <taxon>Bacteria</taxon>
        <taxon>Pseudomonadati</taxon>
        <taxon>Pseudomonadota</taxon>
        <taxon>Alphaproteobacteria</taxon>
        <taxon>Hyphomicrobiales</taxon>
        <taxon>Xanthobacteraceae</taxon>
        <taxon>Xanthobacter</taxon>
    </lineage>
</organism>
<sequence>MASAERLKNKDYEHELKSLHAELVKLQLWAKETGAKVCVLFEGRDGAGKGGVIKAIMERVSPRIFRVVALPPPTEREKSQMFIQRYIPHLPAAGEIMIFDRSWYNRVGVERVMGFCTEEQAKKFLMATPLVERAIVESGVILLKYWLEVSKEEQTRRMEGRIDDPRKVWKLSPMDVESYARWDDYSRARAEMIAATDTEWAPWYVAYSDDKRRTRLNIISHLLSQIPYAEVKREKVKLPKRGKDHGFEDHFAPRHVVPARF</sequence>
<dbReference type="GO" id="GO:0008976">
    <property type="term" value="F:polyphosphate kinase activity"/>
    <property type="evidence" value="ECO:0007669"/>
    <property type="project" value="UniProtKB-UniRule"/>
</dbReference>
<proteinExistence type="inferred from homology"/>
<dbReference type="Pfam" id="PF03976">
    <property type="entry name" value="PPK2"/>
    <property type="match status" value="1"/>
</dbReference>
<dbReference type="PIRSF" id="PIRSF028756">
    <property type="entry name" value="PPK2_prd"/>
    <property type="match status" value="1"/>
</dbReference>
<evidence type="ECO:0000313" key="8">
    <source>
        <dbReference type="EMBL" id="RLP80059.1"/>
    </source>
</evidence>
<protein>
    <recommendedName>
        <fullName evidence="6">ADP/GDP-polyphosphate phosphotransferase</fullName>
        <ecNumber evidence="6">2.7.4.-</ecNumber>
    </recommendedName>
    <alternativeName>
        <fullName evidence="6">Polyphosphate kinase PPK2</fullName>
    </alternativeName>
</protein>
<evidence type="ECO:0000256" key="6">
    <source>
        <dbReference type="RuleBase" id="RU369062"/>
    </source>
</evidence>
<keyword evidence="9" id="KW-1185">Reference proteome</keyword>
<accession>A0A3L7AI43</accession>
<gene>
    <name evidence="8" type="primary">ppk2</name>
    <name evidence="8" type="ORF">D9R14_06800</name>
</gene>
<evidence type="ECO:0000256" key="1">
    <source>
        <dbReference type="ARBA" id="ARBA00009924"/>
    </source>
</evidence>
<dbReference type="InterPro" id="IPR022486">
    <property type="entry name" value="PPK2_PA0141"/>
</dbReference>
<dbReference type="PANTHER" id="PTHR34383:SF1">
    <property type="entry name" value="ADP-POLYPHOSPHATE PHOSPHOTRANSFERASE"/>
    <property type="match status" value="1"/>
</dbReference>